<dbReference type="Pfam" id="PF25043">
    <property type="entry name" value="DUF7788"/>
    <property type="match status" value="1"/>
</dbReference>
<feature type="domain" description="DUF2828" evidence="1">
    <location>
        <begin position="155"/>
        <end position="398"/>
    </location>
</feature>
<evidence type="ECO:0000313" key="4">
    <source>
        <dbReference type="Proteomes" id="UP001632038"/>
    </source>
</evidence>
<proteinExistence type="predicted"/>
<feature type="domain" description="DUF7788" evidence="2">
    <location>
        <begin position="400"/>
        <end position="580"/>
    </location>
</feature>
<keyword evidence="4" id="KW-1185">Reference proteome</keyword>
<protein>
    <submittedName>
        <fullName evidence="3">Uncharacterized protein</fullName>
    </submittedName>
</protein>
<organism evidence="3 4">
    <name type="scientific">Castilleja foliolosa</name>
    <dbReference type="NCBI Taxonomy" id="1961234"/>
    <lineage>
        <taxon>Eukaryota</taxon>
        <taxon>Viridiplantae</taxon>
        <taxon>Streptophyta</taxon>
        <taxon>Embryophyta</taxon>
        <taxon>Tracheophyta</taxon>
        <taxon>Spermatophyta</taxon>
        <taxon>Magnoliopsida</taxon>
        <taxon>eudicotyledons</taxon>
        <taxon>Gunneridae</taxon>
        <taxon>Pentapetalae</taxon>
        <taxon>asterids</taxon>
        <taxon>lamiids</taxon>
        <taxon>Lamiales</taxon>
        <taxon>Orobanchaceae</taxon>
        <taxon>Pedicularideae</taxon>
        <taxon>Castillejinae</taxon>
        <taxon>Castilleja</taxon>
    </lineage>
</organism>
<dbReference type="PANTHER" id="PTHR31373:SF17">
    <property type="entry name" value="OS06G0652100 PROTEIN"/>
    <property type="match status" value="1"/>
</dbReference>
<accession>A0ABD3CRC6</accession>
<dbReference type="InterPro" id="IPR056690">
    <property type="entry name" value="DUF7788"/>
</dbReference>
<evidence type="ECO:0000259" key="1">
    <source>
        <dbReference type="Pfam" id="PF11443"/>
    </source>
</evidence>
<dbReference type="InterPro" id="IPR011205">
    <property type="entry name" value="UCP015417_vWA"/>
</dbReference>
<dbReference type="PANTHER" id="PTHR31373">
    <property type="entry name" value="OS06G0652100 PROTEIN"/>
    <property type="match status" value="1"/>
</dbReference>
<dbReference type="InterPro" id="IPR058580">
    <property type="entry name" value="DUF2828"/>
</dbReference>
<comment type="caution">
    <text evidence="3">The sequence shown here is derived from an EMBL/GenBank/DDBJ whole genome shotgun (WGS) entry which is preliminary data.</text>
</comment>
<name>A0ABD3CRC6_9LAMI</name>
<dbReference type="Pfam" id="PF11443">
    <property type="entry name" value="DUF2828"/>
    <property type="match status" value="1"/>
</dbReference>
<sequence>MAMAMACRSYIPNLCTALSYSSFRHAKPLSSRVAPPKTQPQPSTGNPCLDFFFHVVPVTPPQTLTQRLHLAWNHDPLKALKLVCNLRGVRGTGKSDEKGAYIAALWLHQNHPKTLACNLDSFAGFGYSKDLLEILFLIIDPPDEHQMYYSNYTNGESQENLSELRYEKKKIGISKTVVNKYNSDPDFKFLHDRVSDYFAQCFKSDMKVLLSNSGDSRSKISQAAKWFPLLYSKYDRFALLGESIAKKVFPRVDYPEYQGVEEADYTNLVRDRLRTQVLVPLREALELPEVYMEEHDWGSIPYDRISSDAMSLYMDNFLEHDGERFKEYIKNVKTGKAEIMASTLLPHEMSGHYHMGYWYNNRLRGWSRDTNEDGMWERSLGDLKWNRMVRDMSEKGKLNNCLAICYVPRAVVTMDASVTLGVLVSELSSKQGEVRLITFNTNPVFHRVRGRSFVEKTEFMGITRSQYRYHIKHDLQKVFQTLLRVAVDGKLKADDMIKRVFVFSHMKYDETDYEAIVRMFKENGYGECVPEIVFWNVGEIESAPVQANQTGVALVSGFSNNLMSLFMEYDGIFNPEAVMEAAISGQEYQKLQVFD</sequence>
<dbReference type="AlphaFoldDB" id="A0ABD3CRC6"/>
<reference evidence="4" key="1">
    <citation type="journal article" date="2024" name="IScience">
        <title>Strigolactones Initiate the Formation of Haustorium-like Structures in Castilleja.</title>
        <authorList>
            <person name="Buerger M."/>
            <person name="Peterson D."/>
            <person name="Chory J."/>
        </authorList>
    </citation>
    <scope>NUCLEOTIDE SEQUENCE [LARGE SCALE GENOMIC DNA]</scope>
</reference>
<evidence type="ECO:0000313" key="3">
    <source>
        <dbReference type="EMBL" id="KAL3631142.1"/>
    </source>
</evidence>
<evidence type="ECO:0000259" key="2">
    <source>
        <dbReference type="Pfam" id="PF25043"/>
    </source>
</evidence>
<dbReference type="Proteomes" id="UP001632038">
    <property type="component" value="Unassembled WGS sequence"/>
</dbReference>
<dbReference type="EMBL" id="JAVIJP010000032">
    <property type="protein sequence ID" value="KAL3631142.1"/>
    <property type="molecule type" value="Genomic_DNA"/>
</dbReference>
<gene>
    <name evidence="3" type="ORF">CASFOL_024126</name>
</gene>
<dbReference type="PIRSF" id="PIRSF015417">
    <property type="entry name" value="T31B5_30_vWA"/>
    <property type="match status" value="1"/>
</dbReference>